<evidence type="ECO:0000313" key="2">
    <source>
        <dbReference type="Proteomes" id="UP000067711"/>
    </source>
</evidence>
<dbReference type="NCBIfam" id="TIGR04401">
    <property type="entry name" value="TAT_Cys_rich"/>
    <property type="match status" value="1"/>
</dbReference>
<dbReference type="InterPro" id="IPR030913">
    <property type="entry name" value="Csp1_Cys_rich"/>
</dbReference>
<evidence type="ECO:0008006" key="3">
    <source>
        <dbReference type="Google" id="ProtNLM"/>
    </source>
</evidence>
<name>A0A1B4G833_9BURK</name>
<proteinExistence type="predicted"/>
<dbReference type="PANTHER" id="PTHR37310:SF1">
    <property type="entry name" value="CYTOPLASMIC PROTEIN"/>
    <property type="match status" value="1"/>
</dbReference>
<dbReference type="InterPro" id="IPR005560">
    <property type="entry name" value="Csp_YhjQ"/>
</dbReference>
<reference evidence="1 2" key="1">
    <citation type="submission" date="2015-12" db="EMBL/GenBank/DDBJ databases">
        <title>Diversity of Burkholderia near neighbor genomes.</title>
        <authorList>
            <person name="Sahl J."/>
            <person name="Wagner D."/>
            <person name="Keim P."/>
        </authorList>
    </citation>
    <scope>NUCLEOTIDE SEQUENCE [LARGE SCALE GENOMIC DNA]</scope>
    <source>
        <strain evidence="1 2">BDU8</strain>
    </source>
</reference>
<dbReference type="AlphaFoldDB" id="A0A1B4G833"/>
<accession>A0A1B4G833</accession>
<evidence type="ECO:0000313" key="1">
    <source>
        <dbReference type="EMBL" id="AOJ12083.1"/>
    </source>
</evidence>
<protein>
    <recommendedName>
        <fullName evidence="3">Four-helix bundle copper-binding protein</fullName>
    </recommendedName>
</protein>
<gene>
    <name evidence="1" type="ORF">WS71_31965</name>
</gene>
<dbReference type="EMBL" id="CP013389">
    <property type="protein sequence ID" value="AOJ12083.1"/>
    <property type="molecule type" value="Genomic_DNA"/>
</dbReference>
<dbReference type="Proteomes" id="UP000067711">
    <property type="component" value="Chromosome 1"/>
</dbReference>
<dbReference type="PANTHER" id="PTHR37310">
    <property type="entry name" value="CYTOPLASMIC PROTEIN-RELATED"/>
    <property type="match status" value="1"/>
</dbReference>
<organism evidence="1 2">
    <name type="scientific">Burkholderia mayonis</name>
    <dbReference type="NCBI Taxonomy" id="1385591"/>
    <lineage>
        <taxon>Bacteria</taxon>
        <taxon>Pseudomonadati</taxon>
        <taxon>Pseudomonadota</taxon>
        <taxon>Betaproteobacteria</taxon>
        <taxon>Burkholderiales</taxon>
        <taxon>Burkholderiaceae</taxon>
        <taxon>Burkholderia</taxon>
        <taxon>pseudomallei group</taxon>
    </lineage>
</organism>
<sequence length="151" mass="15887">MDRRDALFGTGLLALSAMAVMERVSAQENSHTPASHLHHGGHYLDLAEAASACVSKGQACISHCISLMGSGNEELAACAASVSQMLSLCGALQQLANQNSSYVPALAKVTLDACNDCEMECKKHASQHEPCRACMESCRTCANQCRATLGT</sequence>
<dbReference type="Pfam" id="PF03860">
    <property type="entry name" value="Csp"/>
    <property type="match status" value="1"/>
</dbReference>
<dbReference type="Gene3D" id="1.20.1270.360">
    <property type="match status" value="1"/>
</dbReference>
<dbReference type="RefSeq" id="WP_066488997.1">
    <property type="nucleotide sequence ID" value="NZ_CP013389.1"/>
</dbReference>